<organism evidence="11 12">
    <name type="scientific">Persephonella hydrogeniphila</name>
    <dbReference type="NCBI Taxonomy" id="198703"/>
    <lineage>
        <taxon>Bacteria</taxon>
        <taxon>Pseudomonadati</taxon>
        <taxon>Aquificota</taxon>
        <taxon>Aquificia</taxon>
        <taxon>Aquificales</taxon>
        <taxon>Hydrogenothermaceae</taxon>
        <taxon>Persephonella</taxon>
    </lineage>
</organism>
<sequence>MHRPYTIIVSEVTVDGKLTLRKGRSSKEIMQFMDEEANRYLHELRAKVDGIMVGAETIRTDNPFLTVRYVEGKNPTRIVPTSRADIPLNSNILEKHAPTIIVTSRSAPEEKVKALEEKVEVLRCGEDSVDLIEMMDMLYNKGIKTLMVEGGSTLNWNLIRLGLVDEVRLIHIPFIVGGEDTPTLVGGEGFYSFDEVVKLKLRAHFMRGSHLITEWEIKFED</sequence>
<keyword evidence="4" id="KW-0686">Riboflavin biosynthesis</keyword>
<comment type="subunit">
    <text evidence="3">Homodimer.</text>
</comment>
<dbReference type="InterPro" id="IPR024072">
    <property type="entry name" value="DHFR-like_dom_sf"/>
</dbReference>
<dbReference type="Proteomes" id="UP000219036">
    <property type="component" value="Unassembled WGS sequence"/>
</dbReference>
<dbReference type="EC" id="1.1.1.302" evidence="9"/>
<proteinExistence type="inferred from homology"/>
<evidence type="ECO:0000313" key="11">
    <source>
        <dbReference type="EMBL" id="SNZ09549.1"/>
    </source>
</evidence>
<keyword evidence="5" id="KW-0521">NADP</keyword>
<dbReference type="NCBIfam" id="TIGR01508">
    <property type="entry name" value="rib_reduct_arch"/>
    <property type="match status" value="1"/>
</dbReference>
<dbReference type="AlphaFoldDB" id="A0A285NJC6"/>
<dbReference type="InterPro" id="IPR006401">
    <property type="entry name" value="Rib_reduct_arc"/>
</dbReference>
<dbReference type="GO" id="GO:0050661">
    <property type="term" value="F:NADP binding"/>
    <property type="evidence" value="ECO:0007669"/>
    <property type="project" value="InterPro"/>
</dbReference>
<dbReference type="PANTHER" id="PTHR38011:SF7">
    <property type="entry name" value="2,5-DIAMINO-6-RIBOSYLAMINO-4(3H)-PYRIMIDINONE 5'-PHOSPHATE REDUCTASE"/>
    <property type="match status" value="1"/>
</dbReference>
<evidence type="ECO:0000256" key="7">
    <source>
        <dbReference type="ARBA" id="ARBA00047550"/>
    </source>
</evidence>
<dbReference type="RefSeq" id="WP_097000724.1">
    <property type="nucleotide sequence ID" value="NZ_OBEI01000007.1"/>
</dbReference>
<comment type="catalytic activity">
    <reaction evidence="8">
        <text>2,5-diamino-6-(1-D-ribitylamino)pyrimidin-4(3H)-one 5'-phosphate + NADP(+) = 2,5-diamino-6-(1-D-ribosylamino)pyrimidin-4(3H)-one 5'-phosphate + NADPH + H(+)</text>
        <dbReference type="Rhea" id="RHEA:27278"/>
        <dbReference type="ChEBI" id="CHEBI:15378"/>
        <dbReference type="ChEBI" id="CHEBI:57783"/>
        <dbReference type="ChEBI" id="CHEBI:58349"/>
        <dbReference type="ChEBI" id="CHEBI:58890"/>
        <dbReference type="ChEBI" id="CHEBI:59545"/>
        <dbReference type="EC" id="1.1.1.302"/>
    </reaction>
</comment>
<feature type="domain" description="Bacterial bifunctional deaminase-reductase C-terminal" evidence="10">
    <location>
        <begin position="4"/>
        <end position="208"/>
    </location>
</feature>
<dbReference type="OrthoDB" id="9800865at2"/>
<evidence type="ECO:0000313" key="12">
    <source>
        <dbReference type="Proteomes" id="UP000219036"/>
    </source>
</evidence>
<evidence type="ECO:0000256" key="2">
    <source>
        <dbReference type="ARBA" id="ARBA00009723"/>
    </source>
</evidence>
<comment type="pathway">
    <text evidence="1">Cofactor biosynthesis; riboflavin biosynthesis.</text>
</comment>
<evidence type="ECO:0000256" key="4">
    <source>
        <dbReference type="ARBA" id="ARBA00022619"/>
    </source>
</evidence>
<dbReference type="InterPro" id="IPR050765">
    <property type="entry name" value="Riboflavin_Biosynth_HTPR"/>
</dbReference>
<keyword evidence="12" id="KW-1185">Reference proteome</keyword>
<dbReference type="PANTHER" id="PTHR38011">
    <property type="entry name" value="DIHYDROFOLATE REDUCTASE FAMILY PROTEIN (AFU_ORTHOLOGUE AFUA_8G06820)"/>
    <property type="match status" value="1"/>
</dbReference>
<gene>
    <name evidence="11" type="ORF">SAMN06265182_1563</name>
</gene>
<evidence type="ECO:0000256" key="5">
    <source>
        <dbReference type="ARBA" id="ARBA00022857"/>
    </source>
</evidence>
<comment type="catalytic activity">
    <reaction evidence="7">
        <text>2,5-diamino-6-(1-D-ribitylamino)pyrimidin-4(3H)-one 5'-phosphate + NAD(+) = 2,5-diamino-6-(1-D-ribosylamino)pyrimidin-4(3H)-one 5'-phosphate + NADH + H(+)</text>
        <dbReference type="Rhea" id="RHEA:27274"/>
        <dbReference type="ChEBI" id="CHEBI:15378"/>
        <dbReference type="ChEBI" id="CHEBI:57540"/>
        <dbReference type="ChEBI" id="CHEBI:57945"/>
        <dbReference type="ChEBI" id="CHEBI:58890"/>
        <dbReference type="ChEBI" id="CHEBI:59545"/>
        <dbReference type="EC" id="1.1.1.302"/>
    </reaction>
</comment>
<dbReference type="GO" id="GO:0009231">
    <property type="term" value="P:riboflavin biosynthetic process"/>
    <property type="evidence" value="ECO:0007669"/>
    <property type="project" value="UniProtKB-UniPathway"/>
</dbReference>
<accession>A0A285NJC6</accession>
<dbReference type="SUPFAM" id="SSF53597">
    <property type="entry name" value="Dihydrofolate reductase-like"/>
    <property type="match status" value="1"/>
</dbReference>
<keyword evidence="6" id="KW-0560">Oxidoreductase</keyword>
<dbReference type="EMBL" id="OBEI01000007">
    <property type="protein sequence ID" value="SNZ09549.1"/>
    <property type="molecule type" value="Genomic_DNA"/>
</dbReference>
<reference evidence="12" key="1">
    <citation type="submission" date="2017-09" db="EMBL/GenBank/DDBJ databases">
        <authorList>
            <person name="Varghese N."/>
            <person name="Submissions S."/>
        </authorList>
    </citation>
    <scope>NUCLEOTIDE SEQUENCE [LARGE SCALE GENOMIC DNA]</scope>
    <source>
        <strain evidence="12">DSM 15103</strain>
    </source>
</reference>
<dbReference type="UniPathway" id="UPA00275"/>
<comment type="similarity">
    <text evidence="2">Belongs to the HTP reductase family.</text>
</comment>
<evidence type="ECO:0000259" key="10">
    <source>
        <dbReference type="Pfam" id="PF01872"/>
    </source>
</evidence>
<dbReference type="NCBIfam" id="TIGR00227">
    <property type="entry name" value="ribD_Cterm"/>
    <property type="match status" value="1"/>
</dbReference>
<dbReference type="GO" id="GO:0008703">
    <property type="term" value="F:5-amino-6-(5-phosphoribosylamino)uracil reductase activity"/>
    <property type="evidence" value="ECO:0007669"/>
    <property type="project" value="InterPro"/>
</dbReference>
<evidence type="ECO:0000256" key="8">
    <source>
        <dbReference type="ARBA" id="ARBA00049020"/>
    </source>
</evidence>
<dbReference type="InterPro" id="IPR002734">
    <property type="entry name" value="RibDG_C"/>
</dbReference>
<evidence type="ECO:0000256" key="6">
    <source>
        <dbReference type="ARBA" id="ARBA00023002"/>
    </source>
</evidence>
<dbReference type="InterPro" id="IPR011549">
    <property type="entry name" value="RibD_C"/>
</dbReference>
<dbReference type="Pfam" id="PF01872">
    <property type="entry name" value="RibD_C"/>
    <property type="match status" value="1"/>
</dbReference>
<protein>
    <recommendedName>
        <fullName evidence="9">2,5-diamino-6-(ribosylamino)-4(3H)-pyrimidinone 5'-phosphate reductase</fullName>
        <ecNumber evidence="9">1.1.1.302</ecNumber>
    </recommendedName>
</protein>
<evidence type="ECO:0000256" key="3">
    <source>
        <dbReference type="ARBA" id="ARBA00011738"/>
    </source>
</evidence>
<dbReference type="Gene3D" id="3.40.430.10">
    <property type="entry name" value="Dihydrofolate Reductase, subunit A"/>
    <property type="match status" value="1"/>
</dbReference>
<name>A0A285NJC6_9AQUI</name>
<evidence type="ECO:0000256" key="1">
    <source>
        <dbReference type="ARBA" id="ARBA00005104"/>
    </source>
</evidence>
<evidence type="ECO:0000256" key="9">
    <source>
        <dbReference type="NCBIfam" id="TIGR01508"/>
    </source>
</evidence>